<dbReference type="EMBL" id="DTIB01000096">
    <property type="protein sequence ID" value="HGB25460.1"/>
    <property type="molecule type" value="Genomic_DNA"/>
</dbReference>
<accession>A0A7C3WKW4</accession>
<feature type="transmembrane region" description="Helical" evidence="1">
    <location>
        <begin position="198"/>
        <end position="220"/>
    </location>
</feature>
<keyword evidence="1" id="KW-1133">Transmembrane helix</keyword>
<dbReference type="Gene3D" id="1.20.120.1220">
    <property type="match status" value="1"/>
</dbReference>
<protein>
    <recommendedName>
        <fullName evidence="3">Prepilin peptidase</fullName>
    </recommendedName>
</protein>
<sequence>MELLLDIIRRAVVAVTLVAAGISDYKTREVDDRVWVVGGLATAPLLLYLYAKGYYVLELHLLSLLLALLVALLTQLARLTGEADAIALVFIGLFEPPVRTSLLCFMPPVTVVVAASVLALFYALWNATVNIRRGALKVLERQSLLMKMAALLTMQYVTREEYLARQYMYAVSSNEKGEPLLRVSPVEPPGNPPPLERFWASVLLPYVALLAAGLLLYNLLCLLTL</sequence>
<evidence type="ECO:0008006" key="3">
    <source>
        <dbReference type="Google" id="ProtNLM"/>
    </source>
</evidence>
<evidence type="ECO:0000313" key="2">
    <source>
        <dbReference type="EMBL" id="HGB25460.1"/>
    </source>
</evidence>
<evidence type="ECO:0000256" key="1">
    <source>
        <dbReference type="SAM" id="Phobius"/>
    </source>
</evidence>
<dbReference type="AlphaFoldDB" id="A0A7C3WKW4"/>
<feature type="transmembrane region" description="Helical" evidence="1">
    <location>
        <begin position="34"/>
        <end position="51"/>
    </location>
</feature>
<keyword evidence="1" id="KW-0812">Transmembrane</keyword>
<name>A0A7C3WKW4_THEPE</name>
<keyword evidence="1" id="KW-0472">Membrane</keyword>
<proteinExistence type="predicted"/>
<comment type="caution">
    <text evidence="2">The sequence shown here is derived from an EMBL/GenBank/DDBJ whole genome shotgun (WGS) entry which is preliminary data.</text>
</comment>
<reference evidence="2" key="1">
    <citation type="journal article" date="2020" name="mSystems">
        <title>Genome- and Community-Level Interaction Insights into Carbon Utilization and Element Cycling Functions of Hydrothermarchaeota in Hydrothermal Sediment.</title>
        <authorList>
            <person name="Zhou Z."/>
            <person name="Liu Y."/>
            <person name="Xu W."/>
            <person name="Pan J."/>
            <person name="Luo Z.H."/>
            <person name="Li M."/>
        </authorList>
    </citation>
    <scope>NUCLEOTIDE SEQUENCE [LARGE SCALE GENOMIC DNA]</scope>
    <source>
        <strain evidence="2">SpSt-8</strain>
    </source>
</reference>
<organism evidence="2">
    <name type="scientific">Thermofilum pendens</name>
    <dbReference type="NCBI Taxonomy" id="2269"/>
    <lineage>
        <taxon>Archaea</taxon>
        <taxon>Thermoproteota</taxon>
        <taxon>Thermoprotei</taxon>
        <taxon>Thermofilales</taxon>
        <taxon>Thermofilaceae</taxon>
        <taxon>Thermofilum</taxon>
    </lineage>
</organism>
<feature type="transmembrane region" description="Helical" evidence="1">
    <location>
        <begin position="102"/>
        <end position="125"/>
    </location>
</feature>
<gene>
    <name evidence="2" type="ORF">ENV88_05435</name>
</gene>